<accession>A0AAW3VGZ1</accession>
<evidence type="ECO:0000313" key="1">
    <source>
        <dbReference type="EMBL" id="MBB6364137.1"/>
    </source>
</evidence>
<sequence>MNKILVVLCLSLNFFGCSSMNLKPTVGVSVGTSI</sequence>
<comment type="caution">
    <text evidence="1">The sequence shown here is derived from an EMBL/GenBank/DDBJ whole genome shotgun (WGS) entry which is preliminary data.</text>
</comment>
<gene>
    <name evidence="1" type="ORF">HNP34_002281</name>
</gene>
<organism evidence="1 2">
    <name type="scientific">Acinetobacter lwoffii</name>
    <dbReference type="NCBI Taxonomy" id="28090"/>
    <lineage>
        <taxon>Bacteria</taxon>
        <taxon>Pseudomonadati</taxon>
        <taxon>Pseudomonadota</taxon>
        <taxon>Gammaproteobacteria</taxon>
        <taxon>Moraxellales</taxon>
        <taxon>Moraxellaceae</taxon>
        <taxon>Acinetobacter</taxon>
    </lineage>
</organism>
<name>A0AAW3VGZ1_ACILW</name>
<dbReference type="AlphaFoldDB" id="A0AAW3VGZ1"/>
<dbReference type="Proteomes" id="UP000548425">
    <property type="component" value="Unassembled WGS sequence"/>
</dbReference>
<evidence type="ECO:0000313" key="2">
    <source>
        <dbReference type="Proteomes" id="UP000548425"/>
    </source>
</evidence>
<protein>
    <recommendedName>
        <fullName evidence="3">Lipoprotein</fullName>
    </recommendedName>
</protein>
<dbReference type="EMBL" id="JACHLA010000014">
    <property type="protein sequence ID" value="MBB6364137.1"/>
    <property type="molecule type" value="Genomic_DNA"/>
</dbReference>
<evidence type="ECO:0008006" key="3">
    <source>
        <dbReference type="Google" id="ProtNLM"/>
    </source>
</evidence>
<reference evidence="1 2" key="1">
    <citation type="submission" date="2020-08" db="EMBL/GenBank/DDBJ databases">
        <title>Functional genomics of gut bacteria from endangered species of beetles.</title>
        <authorList>
            <person name="Carlos-Shanley C."/>
        </authorList>
    </citation>
    <scope>NUCLEOTIDE SEQUENCE [LARGE SCALE GENOMIC DNA]</scope>
    <source>
        <strain evidence="1 2">S00127</strain>
    </source>
</reference>
<proteinExistence type="predicted"/>